<accession>A0A1G9SXJ8</accession>
<name>A0A1G9SXJ8_9ACTO</name>
<reference evidence="1 2" key="1">
    <citation type="submission" date="2016-10" db="EMBL/GenBank/DDBJ databases">
        <authorList>
            <person name="de Groot N.N."/>
        </authorList>
    </citation>
    <scope>NUCLEOTIDE SEQUENCE [LARGE SCALE GENOMIC DNA]</scope>
    <source>
        <strain evidence="1 2">KPR-7B</strain>
    </source>
</reference>
<organism evidence="1 2">
    <name type="scientific">Actinomyces ruminicola</name>
    <dbReference type="NCBI Taxonomy" id="332524"/>
    <lineage>
        <taxon>Bacteria</taxon>
        <taxon>Bacillati</taxon>
        <taxon>Actinomycetota</taxon>
        <taxon>Actinomycetes</taxon>
        <taxon>Actinomycetales</taxon>
        <taxon>Actinomycetaceae</taxon>
        <taxon>Actinomyces</taxon>
    </lineage>
</organism>
<dbReference type="Proteomes" id="UP000199671">
    <property type="component" value="Unassembled WGS sequence"/>
</dbReference>
<protein>
    <recommendedName>
        <fullName evidence="3">Oxidoreductase family, NAD-binding Rossmann fold</fullName>
    </recommendedName>
</protein>
<dbReference type="SUPFAM" id="SSF51735">
    <property type="entry name" value="NAD(P)-binding Rossmann-fold domains"/>
    <property type="match status" value="1"/>
</dbReference>
<proteinExistence type="predicted"/>
<dbReference type="InterPro" id="IPR036291">
    <property type="entry name" value="NAD(P)-bd_dom_sf"/>
</dbReference>
<dbReference type="AlphaFoldDB" id="A0A1G9SXJ8"/>
<dbReference type="Gene3D" id="3.40.50.720">
    <property type="entry name" value="NAD(P)-binding Rossmann-like Domain"/>
    <property type="match status" value="1"/>
</dbReference>
<dbReference type="RefSeq" id="WP_176760774.1">
    <property type="nucleotide sequence ID" value="NZ_FNHU01000002.1"/>
</dbReference>
<evidence type="ECO:0000313" key="2">
    <source>
        <dbReference type="Proteomes" id="UP000199671"/>
    </source>
</evidence>
<dbReference type="EMBL" id="FNHU01000002">
    <property type="protein sequence ID" value="SDM40159.1"/>
    <property type="molecule type" value="Genomic_DNA"/>
</dbReference>
<evidence type="ECO:0008006" key="3">
    <source>
        <dbReference type="Google" id="ProtNLM"/>
    </source>
</evidence>
<gene>
    <name evidence="1" type="ORF">SAMN04487766_102133</name>
</gene>
<sequence length="46" mass="4797">MSKDRIGVGIIGVGGWATCGHLPALGLVDDFRLAAVSSRSLDKARE</sequence>
<evidence type="ECO:0000313" key="1">
    <source>
        <dbReference type="EMBL" id="SDM40159.1"/>
    </source>
</evidence>